<evidence type="ECO:0000256" key="1">
    <source>
        <dbReference type="SAM" id="SignalP"/>
    </source>
</evidence>
<dbReference type="SUPFAM" id="SSF53850">
    <property type="entry name" value="Periplasmic binding protein-like II"/>
    <property type="match status" value="1"/>
</dbReference>
<dbReference type="InterPro" id="IPR050490">
    <property type="entry name" value="Bact_solute-bd_prot1"/>
</dbReference>
<comment type="caution">
    <text evidence="2">The sequence shown here is derived from an EMBL/GenBank/DDBJ whole genome shotgun (WGS) entry which is preliminary data.</text>
</comment>
<dbReference type="PROSITE" id="PS51257">
    <property type="entry name" value="PROKAR_LIPOPROTEIN"/>
    <property type="match status" value="1"/>
</dbReference>
<dbReference type="PANTHER" id="PTHR43649:SF30">
    <property type="entry name" value="ABC TRANSPORTER SUBSTRATE-BINDING PROTEIN"/>
    <property type="match status" value="1"/>
</dbReference>
<dbReference type="AlphaFoldDB" id="A0A941F147"/>
<dbReference type="Gene3D" id="3.40.190.10">
    <property type="entry name" value="Periplasmic binding protein-like II"/>
    <property type="match status" value="2"/>
</dbReference>
<keyword evidence="1" id="KW-0732">Signal</keyword>
<protein>
    <submittedName>
        <fullName evidence="2">Extracellular solute-binding protein</fullName>
    </submittedName>
</protein>
<evidence type="ECO:0000313" key="2">
    <source>
        <dbReference type="EMBL" id="MBR7838789.1"/>
    </source>
</evidence>
<dbReference type="Proteomes" id="UP000675781">
    <property type="component" value="Unassembled WGS sequence"/>
</dbReference>
<accession>A0A941F147</accession>
<evidence type="ECO:0000313" key="3">
    <source>
        <dbReference type="Proteomes" id="UP000675781"/>
    </source>
</evidence>
<dbReference type="EMBL" id="JAGSOG010000330">
    <property type="protein sequence ID" value="MBR7838789.1"/>
    <property type="molecule type" value="Genomic_DNA"/>
</dbReference>
<sequence length="424" mass="44198">MKRRLAAAAAVGLSATLALTACSSSKSNTSGSGSSGSPITIKLFGADYGTAGTSNSTQTYWQSIADAFHKANPNITVQVQTIDWTDFPNKLKTLMQAKDYPDIIEGDAPQAYAQAGIAYKASDVLSASTLANLIPTFAKQGDYQGTEYGIPFTTSTRALYYNKKLFAQAGIAAAPTTWAELQADAAKIAKIGNGTIGYGMPLGPEEAQGESYMWMLGAGGGYQTDGNYTVNSAANISAFSFMNTLVKAGDTEANPGTVDRKTMWSDFAAGTVGMVGGSPAVVPIIQAAGKLQSSDWATAPFPGQTGTLTDPLGVDDQIVALNVHNEQSAIQKFLNFAYQDTYQAQFDSLYDLLPATTSAANAEANDPTFGAFVKAIPTSSAYPSNANWSDVSTKIKNTIGAAVDGTSPATVLGQIQQFALSDGS</sequence>
<dbReference type="PANTHER" id="PTHR43649">
    <property type="entry name" value="ARABINOSE-BINDING PROTEIN-RELATED"/>
    <property type="match status" value="1"/>
</dbReference>
<name>A0A941F147_9ACTN</name>
<proteinExistence type="predicted"/>
<feature type="signal peptide" evidence="1">
    <location>
        <begin position="1"/>
        <end position="20"/>
    </location>
</feature>
<dbReference type="Pfam" id="PF13416">
    <property type="entry name" value="SBP_bac_8"/>
    <property type="match status" value="1"/>
</dbReference>
<keyword evidence="3" id="KW-1185">Reference proteome</keyword>
<feature type="chain" id="PRO_5038932214" evidence="1">
    <location>
        <begin position="21"/>
        <end position="424"/>
    </location>
</feature>
<organism evidence="2 3">
    <name type="scientific">Actinospica durhamensis</name>
    <dbReference type="NCBI Taxonomy" id="1508375"/>
    <lineage>
        <taxon>Bacteria</taxon>
        <taxon>Bacillati</taxon>
        <taxon>Actinomycetota</taxon>
        <taxon>Actinomycetes</taxon>
        <taxon>Catenulisporales</taxon>
        <taxon>Actinospicaceae</taxon>
        <taxon>Actinospica</taxon>
    </lineage>
</organism>
<dbReference type="RefSeq" id="WP_212533239.1">
    <property type="nucleotide sequence ID" value="NZ_JAGSOG010000330.1"/>
</dbReference>
<reference evidence="2" key="1">
    <citation type="submission" date="2021-04" db="EMBL/GenBank/DDBJ databases">
        <title>Genome based classification of Actinospica acidithermotolerans sp. nov., an actinobacterium isolated from an Indonesian hot spring.</title>
        <authorList>
            <person name="Kusuma A.B."/>
            <person name="Putra K.E."/>
            <person name="Nafisah S."/>
            <person name="Loh J."/>
            <person name="Nouioui I."/>
            <person name="Goodfellow M."/>
        </authorList>
    </citation>
    <scope>NUCLEOTIDE SEQUENCE</scope>
    <source>
        <strain evidence="2">CSCA 57</strain>
    </source>
</reference>
<gene>
    <name evidence="2" type="ORF">KDL01_36315</name>
</gene>
<dbReference type="InterPro" id="IPR006059">
    <property type="entry name" value="SBP"/>
</dbReference>